<evidence type="ECO:0000313" key="1">
    <source>
        <dbReference type="EMBL" id="QZI79606.1"/>
    </source>
</evidence>
<reference evidence="1 2" key="1">
    <citation type="submission" date="2021-05" db="EMBL/GenBank/DDBJ databases">
        <title>Naturally bred epsilon2 phages have an improved host range and effectivity in uropathogenic E. coli over their ancestor phages.</title>
        <authorList>
            <person name="Saez D."/>
            <person name="Loose M."/>
            <person name="Mutti M."/>
            <person name="Visram Z."/>
            <person name="Hitzenhammer E."/>
            <person name="Dippel D."/>
            <person name="Tisakova L."/>
            <person name="Schertler S."/>
            <person name="Wittmann J."/>
            <person name="Corsini L."/>
            <person name="Wagenlehner F."/>
        </authorList>
    </citation>
    <scope>NUCLEOTIDE SEQUENCE [LARGE SCALE GENOMIC DNA]</scope>
</reference>
<organism evidence="1 2">
    <name type="scientific">Escherichia phage vB_EcoP-101117UKE2</name>
    <dbReference type="NCBI Taxonomy" id="2865796"/>
    <lineage>
        <taxon>Viruses</taxon>
        <taxon>Duplodnaviria</taxon>
        <taxon>Heunggongvirae</taxon>
        <taxon>Uroviricota</taxon>
        <taxon>Caudoviricetes</taxon>
        <taxon>Autographivirales</taxon>
        <taxon>Autosignataviridae</taxon>
        <taxon>Molineuxvirinae</taxon>
        <taxon>Rodentiumvirus</taxon>
        <taxon>Rodentiumvirus P101117UKE2</taxon>
    </lineage>
</organism>
<sequence>MGCTPVHPIPTYYLLIRIRSIRWLMIIVISP</sequence>
<accession>A0AAE7XT12</accession>
<dbReference type="EMBL" id="MZ234019">
    <property type="protein sequence ID" value="QZI79606.1"/>
    <property type="molecule type" value="Genomic_DNA"/>
</dbReference>
<gene>
    <name evidence="1" type="ORF">101117UKE2_040</name>
</gene>
<name>A0AAE7XT12_9CAUD</name>
<keyword evidence="2" id="KW-1185">Reference proteome</keyword>
<evidence type="ECO:0000313" key="2">
    <source>
        <dbReference type="Proteomes" id="UP000827235"/>
    </source>
</evidence>
<protein>
    <submittedName>
        <fullName evidence="1">Uncharacterized protein</fullName>
    </submittedName>
</protein>
<proteinExistence type="predicted"/>
<dbReference type="Proteomes" id="UP000827235">
    <property type="component" value="Segment"/>
</dbReference>